<keyword evidence="4" id="KW-1185">Reference proteome</keyword>
<accession>A0A8R1TK84</accession>
<proteinExistence type="predicted"/>
<keyword evidence="2" id="KW-1133">Transmembrane helix</keyword>
<dbReference type="EnsemblMetazoa" id="OVOC1125.1">
    <property type="protein sequence ID" value="OVOC1125.1"/>
    <property type="gene ID" value="WBGene00237934"/>
</dbReference>
<feature type="region of interest" description="Disordered" evidence="1">
    <location>
        <begin position="122"/>
        <end position="143"/>
    </location>
</feature>
<keyword evidence="2" id="KW-0472">Membrane</keyword>
<reference evidence="4" key="1">
    <citation type="submission" date="2013-10" db="EMBL/GenBank/DDBJ databases">
        <title>Genome sequencing of Onchocerca volvulus.</title>
        <authorList>
            <person name="Cotton J."/>
            <person name="Tsai J."/>
            <person name="Stanley E."/>
            <person name="Tracey A."/>
            <person name="Holroyd N."/>
            <person name="Lustigman S."/>
            <person name="Berriman M."/>
        </authorList>
    </citation>
    <scope>NUCLEOTIDE SEQUENCE</scope>
</reference>
<protein>
    <submittedName>
        <fullName evidence="3">Uncharacterized protein</fullName>
    </submittedName>
</protein>
<name>A0A8R1TK84_ONCVO</name>
<organism evidence="3 4">
    <name type="scientific">Onchocerca volvulus</name>
    <dbReference type="NCBI Taxonomy" id="6282"/>
    <lineage>
        <taxon>Eukaryota</taxon>
        <taxon>Metazoa</taxon>
        <taxon>Ecdysozoa</taxon>
        <taxon>Nematoda</taxon>
        <taxon>Chromadorea</taxon>
        <taxon>Rhabditida</taxon>
        <taxon>Spirurina</taxon>
        <taxon>Spiruromorpha</taxon>
        <taxon>Filarioidea</taxon>
        <taxon>Onchocercidae</taxon>
        <taxon>Onchocerca</taxon>
    </lineage>
</organism>
<evidence type="ECO:0000256" key="1">
    <source>
        <dbReference type="SAM" id="MobiDB-lite"/>
    </source>
</evidence>
<dbReference type="EMBL" id="CMVM020000024">
    <property type="status" value="NOT_ANNOTATED_CDS"/>
    <property type="molecule type" value="Genomic_DNA"/>
</dbReference>
<dbReference type="AlphaFoldDB" id="A0A8R1TK84"/>
<reference evidence="3" key="2">
    <citation type="submission" date="2022-06" db="UniProtKB">
        <authorList>
            <consortium name="EnsemblMetazoa"/>
        </authorList>
    </citation>
    <scope>IDENTIFICATION</scope>
</reference>
<evidence type="ECO:0000256" key="2">
    <source>
        <dbReference type="SAM" id="Phobius"/>
    </source>
</evidence>
<feature type="transmembrane region" description="Helical" evidence="2">
    <location>
        <begin position="23"/>
        <end position="45"/>
    </location>
</feature>
<evidence type="ECO:0000313" key="4">
    <source>
        <dbReference type="Proteomes" id="UP000024404"/>
    </source>
</evidence>
<keyword evidence="2" id="KW-0812">Transmembrane</keyword>
<dbReference type="Proteomes" id="UP000024404">
    <property type="component" value="Unassembled WGS sequence"/>
</dbReference>
<evidence type="ECO:0000313" key="3">
    <source>
        <dbReference type="EnsemblMetazoa" id="OVOC1125.1"/>
    </source>
</evidence>
<dbReference type="OMA" id="RIPSECH"/>
<feature type="compositionally biased region" description="Polar residues" evidence="1">
    <location>
        <begin position="122"/>
        <end position="138"/>
    </location>
</feature>
<sequence length="337" mass="37610">MCVDQLAAYFDYLKPFAKFHFEISSMTVFGTVLVVTFVVFIWFLFRWRETRPKNSVETNSLEIQTAVSTSNSKIVFQKEKTEKTESINSRNLSANDSQMSISGIKLDKISSTQDSDITNFRAENSSEIQESQSTQDSTITEKNDSLARIETRSKSEYFSDRIPSECHLEILPSLECVVTTKSLEEPLTNELLSAIPVSLPSLETGITVTDMTAEVPTAMSTISVIEPRNLMETVSSTADKVGSVEDNELMLQTETTTNASLKTGLGMEYSITKLRSNYTTSFSDIDTDDDLNMMSDSASDYTLVKKYLSNNYYSSDSEITITEASQKKSNHTATAEM</sequence>